<dbReference type="Proteomes" id="UP000026960">
    <property type="component" value="Chromosome 1"/>
</dbReference>
<name>A0A0D3ELL4_9ORYZ</name>
<sequence>MSLGAVEKGKGKLVPLRPPSGRRCKTCADVLVAAESALFCTFQCKARSGEVAGHRWAQDLLLDDFAVPCERFDRVCWVYPPKSFCGLCCGSHHSCAPGTFGSKNSRFTTGRVIDSDGRTVIRHVSDPDGGRCRGVCTICKGDVASADHAGFSSAVCGHHHGHTWLRVCLHGGHHGGLILDT</sequence>
<dbReference type="AlphaFoldDB" id="A0A0D3ELL4"/>
<evidence type="ECO:0000313" key="2">
    <source>
        <dbReference type="Proteomes" id="UP000026960"/>
    </source>
</evidence>
<dbReference type="Gramene" id="OBART01G08870.1">
    <property type="protein sequence ID" value="OBART01G08870.1"/>
    <property type="gene ID" value="OBART01G08870"/>
</dbReference>
<dbReference type="PaxDb" id="65489-OBART01G08870.1"/>
<reference evidence="1" key="1">
    <citation type="journal article" date="2009" name="Rice">
        <title>De Novo Next Generation Sequencing of Plant Genomes.</title>
        <authorList>
            <person name="Rounsley S."/>
            <person name="Marri P.R."/>
            <person name="Yu Y."/>
            <person name="He R."/>
            <person name="Sisneros N."/>
            <person name="Goicoechea J.L."/>
            <person name="Lee S.J."/>
            <person name="Angelova A."/>
            <person name="Kudrna D."/>
            <person name="Luo M."/>
            <person name="Affourtit J."/>
            <person name="Desany B."/>
            <person name="Knight J."/>
            <person name="Niazi F."/>
            <person name="Egholm M."/>
            <person name="Wing R.A."/>
        </authorList>
    </citation>
    <scope>NUCLEOTIDE SEQUENCE [LARGE SCALE GENOMIC DNA]</scope>
    <source>
        <strain evidence="1">cv. IRGC 105608</strain>
    </source>
</reference>
<reference evidence="1" key="2">
    <citation type="submission" date="2015-03" db="UniProtKB">
        <authorList>
            <consortium name="EnsemblPlants"/>
        </authorList>
    </citation>
    <scope>IDENTIFICATION</scope>
</reference>
<accession>A0A0D3ELL4</accession>
<proteinExistence type="predicted"/>
<dbReference type="EnsemblPlants" id="OBART01G08870.1">
    <property type="protein sequence ID" value="OBART01G08870.1"/>
    <property type="gene ID" value="OBART01G08870"/>
</dbReference>
<evidence type="ECO:0000313" key="1">
    <source>
        <dbReference type="EnsemblPlants" id="OBART01G08870.1"/>
    </source>
</evidence>
<protein>
    <submittedName>
        <fullName evidence="1">Uncharacterized protein</fullName>
    </submittedName>
</protein>
<keyword evidence="2" id="KW-1185">Reference proteome</keyword>
<organism evidence="1">
    <name type="scientific">Oryza barthii</name>
    <dbReference type="NCBI Taxonomy" id="65489"/>
    <lineage>
        <taxon>Eukaryota</taxon>
        <taxon>Viridiplantae</taxon>
        <taxon>Streptophyta</taxon>
        <taxon>Embryophyta</taxon>
        <taxon>Tracheophyta</taxon>
        <taxon>Spermatophyta</taxon>
        <taxon>Magnoliopsida</taxon>
        <taxon>Liliopsida</taxon>
        <taxon>Poales</taxon>
        <taxon>Poaceae</taxon>
        <taxon>BOP clade</taxon>
        <taxon>Oryzoideae</taxon>
        <taxon>Oryzeae</taxon>
        <taxon>Oryzinae</taxon>
        <taxon>Oryza</taxon>
    </lineage>
</organism>
<dbReference type="HOGENOM" id="CLU_1491215_0_0_1"/>